<reference evidence="3 4" key="1">
    <citation type="submission" date="2017-10" db="EMBL/GenBank/DDBJ databases">
        <title>Comparative genomics in systemic dimorphic fungi from Ajellomycetaceae.</title>
        <authorList>
            <person name="Munoz J.F."/>
            <person name="Mcewen J.G."/>
            <person name="Clay O.K."/>
            <person name="Cuomo C.A."/>
        </authorList>
    </citation>
    <scope>NUCLEOTIDE SEQUENCE [LARGE SCALE GENOMIC DNA]</scope>
    <source>
        <strain evidence="3 4">UAMH5409</strain>
    </source>
</reference>
<dbReference type="EMBL" id="PDNB01000018">
    <property type="protein sequence ID" value="PGH16322.1"/>
    <property type="molecule type" value="Genomic_DNA"/>
</dbReference>
<proteinExistence type="predicted"/>
<evidence type="ECO:0000256" key="1">
    <source>
        <dbReference type="SAM" id="MobiDB-lite"/>
    </source>
</evidence>
<dbReference type="Proteomes" id="UP000223968">
    <property type="component" value="Unassembled WGS sequence"/>
</dbReference>
<evidence type="ECO:0000313" key="3">
    <source>
        <dbReference type="EMBL" id="PGH16322.1"/>
    </source>
</evidence>
<evidence type="ECO:0000313" key="4">
    <source>
        <dbReference type="Proteomes" id="UP000223968"/>
    </source>
</evidence>
<dbReference type="STRING" id="1447875.A0A2B7Y626"/>
<dbReference type="AlphaFoldDB" id="A0A2B7Y626"/>
<sequence length="233" mass="27299">MPRVSRRIRETSIKREAEQPPENRSRAPKRRGIGISNLPNKHNPYGTKDYDDFLASKGSFLYDNEHGISASSQRDIEFLLAQQPKFPEKQRMPMMRCQMGLGDLDAADRENAHSMTLTLREVVDLFRIAKLEKHLVRRVLGFSISFDHRSVRIYAHYPVIDSASTNYYRRTIRSCDFTEFDGRDRWTAYKFVRSVYAFWAPRHLALLSEAIDELPMESLQRVFRRQPMPSVEN</sequence>
<dbReference type="Pfam" id="PF25545">
    <property type="entry name" value="DUF7924"/>
    <property type="match status" value="1"/>
</dbReference>
<name>A0A2B7Y626_9EURO</name>
<comment type="caution">
    <text evidence="3">The sequence shown here is derived from an EMBL/GenBank/DDBJ whole genome shotgun (WGS) entry which is preliminary data.</text>
</comment>
<dbReference type="OrthoDB" id="5400850at2759"/>
<dbReference type="PANTHER" id="PTHR42470">
    <property type="entry name" value="VAST DOMAIN-CONTAINING PROTEIN"/>
    <property type="match status" value="1"/>
</dbReference>
<dbReference type="InterPro" id="IPR057684">
    <property type="entry name" value="DUF7924"/>
</dbReference>
<feature type="compositionally biased region" description="Basic and acidic residues" evidence="1">
    <location>
        <begin position="7"/>
        <end position="25"/>
    </location>
</feature>
<keyword evidence="4" id="KW-1185">Reference proteome</keyword>
<feature type="region of interest" description="Disordered" evidence="1">
    <location>
        <begin position="1"/>
        <end position="46"/>
    </location>
</feature>
<feature type="domain" description="DUF7924" evidence="2">
    <location>
        <begin position="91"/>
        <end position="211"/>
    </location>
</feature>
<organism evidence="3 4">
    <name type="scientific">Helicocarpus griseus UAMH5409</name>
    <dbReference type="NCBI Taxonomy" id="1447875"/>
    <lineage>
        <taxon>Eukaryota</taxon>
        <taxon>Fungi</taxon>
        <taxon>Dikarya</taxon>
        <taxon>Ascomycota</taxon>
        <taxon>Pezizomycotina</taxon>
        <taxon>Eurotiomycetes</taxon>
        <taxon>Eurotiomycetidae</taxon>
        <taxon>Onygenales</taxon>
        <taxon>Ajellomycetaceae</taxon>
        <taxon>Helicocarpus</taxon>
    </lineage>
</organism>
<accession>A0A2B7Y626</accession>
<evidence type="ECO:0000259" key="2">
    <source>
        <dbReference type="Pfam" id="PF25545"/>
    </source>
</evidence>
<protein>
    <recommendedName>
        <fullName evidence="2">DUF7924 domain-containing protein</fullName>
    </recommendedName>
</protein>
<gene>
    <name evidence="3" type="ORF">AJ79_01864</name>
</gene>
<dbReference type="PANTHER" id="PTHR42470:SF2">
    <property type="match status" value="1"/>
</dbReference>